<dbReference type="EMBL" id="WBJZ01000025">
    <property type="protein sequence ID" value="KAB1653113.1"/>
    <property type="molecule type" value="Genomic_DNA"/>
</dbReference>
<sequence>MAQLPEHFRASASDSAGQPWAGRSFDDNPYRDDDGSTPQEVARAMVDFQAGETGPERVVDALRHARVLVPLIAELGEAGANDEGVTVDKSAELSIVTVQGPDGRPVLPVFTSTDAMRAWNPDARPIPIGMRRVAAAVVEEGTDLVIVDPGSATEFGIRRPASWAIVRDEPWTPAWSNEEVATAVAAGVSAEPLVEAIEMGPGGLGVGLEGPELLVTLRVPDSAPRDELAALATRAQTAWQEDESIAVGVDSMTLRLAPVSASPLAAESAPGAPGEPGESGESVEPHASSSTRRVRDLFRRRPRDGA</sequence>
<feature type="compositionally biased region" description="Low complexity" evidence="1">
    <location>
        <begin position="262"/>
        <end position="282"/>
    </location>
</feature>
<reference evidence="3 4" key="1">
    <citation type="submission" date="2019-09" db="EMBL/GenBank/DDBJ databases">
        <title>Phylogeny of genus Pseudoclavibacter and closely related genus.</title>
        <authorList>
            <person name="Li Y."/>
        </authorList>
    </citation>
    <scope>NUCLEOTIDE SEQUENCE [LARGE SCALE GENOMIC DNA]</scope>
    <source>
        <strain evidence="3 4">DSM 23821</strain>
    </source>
</reference>
<organism evidence="3 4">
    <name type="scientific">Pseudoclavibacter chungangensis</name>
    <dbReference type="NCBI Taxonomy" id="587635"/>
    <lineage>
        <taxon>Bacteria</taxon>
        <taxon>Bacillati</taxon>
        <taxon>Actinomycetota</taxon>
        <taxon>Actinomycetes</taxon>
        <taxon>Micrococcales</taxon>
        <taxon>Microbacteriaceae</taxon>
        <taxon>Pseudoclavibacter</taxon>
    </lineage>
</organism>
<feature type="compositionally biased region" description="Basic and acidic residues" evidence="1">
    <location>
        <begin position="293"/>
        <end position="306"/>
    </location>
</feature>
<evidence type="ECO:0000313" key="4">
    <source>
        <dbReference type="Proteomes" id="UP000467240"/>
    </source>
</evidence>
<gene>
    <name evidence="3" type="ORF">F8O01_15735</name>
</gene>
<name>A0A7J5BMW9_9MICO</name>
<proteinExistence type="predicted"/>
<dbReference type="RefSeq" id="WP_158041867.1">
    <property type="nucleotide sequence ID" value="NZ_JACCFV010000001.1"/>
</dbReference>
<keyword evidence="4" id="KW-1185">Reference proteome</keyword>
<evidence type="ECO:0000313" key="3">
    <source>
        <dbReference type="EMBL" id="KAB1653113.1"/>
    </source>
</evidence>
<dbReference type="Pfam" id="PF07179">
    <property type="entry name" value="SseB"/>
    <property type="match status" value="1"/>
</dbReference>
<feature type="compositionally biased region" description="Basic and acidic residues" evidence="1">
    <location>
        <begin position="24"/>
        <end position="34"/>
    </location>
</feature>
<dbReference type="Proteomes" id="UP000467240">
    <property type="component" value="Unassembled WGS sequence"/>
</dbReference>
<feature type="region of interest" description="Disordered" evidence="1">
    <location>
        <begin position="262"/>
        <end position="306"/>
    </location>
</feature>
<evidence type="ECO:0000259" key="2">
    <source>
        <dbReference type="Pfam" id="PF07179"/>
    </source>
</evidence>
<accession>A0A7J5BMW9</accession>
<dbReference type="OrthoDB" id="5188303at2"/>
<feature type="region of interest" description="Disordered" evidence="1">
    <location>
        <begin position="1"/>
        <end position="40"/>
    </location>
</feature>
<evidence type="ECO:0000256" key="1">
    <source>
        <dbReference type="SAM" id="MobiDB-lite"/>
    </source>
</evidence>
<feature type="domain" description="SseB protein N-terminal" evidence="2">
    <location>
        <begin position="42"/>
        <end position="160"/>
    </location>
</feature>
<comment type="caution">
    <text evidence="3">The sequence shown here is derived from an EMBL/GenBank/DDBJ whole genome shotgun (WGS) entry which is preliminary data.</text>
</comment>
<protein>
    <submittedName>
        <fullName evidence="3">SseB family protein</fullName>
    </submittedName>
</protein>
<dbReference type="AlphaFoldDB" id="A0A7J5BMW9"/>
<dbReference type="InterPro" id="IPR009839">
    <property type="entry name" value="SseB_N"/>
</dbReference>